<gene>
    <name evidence="1" type="ORF">NFRAN_2956</name>
</gene>
<organism evidence="1 2">
    <name type="scientific">Candidatus Nitrosocosmicus franklandianus</name>
    <dbReference type="NCBI Taxonomy" id="1798806"/>
    <lineage>
        <taxon>Archaea</taxon>
        <taxon>Nitrososphaerota</taxon>
        <taxon>Nitrososphaeria</taxon>
        <taxon>Nitrososphaerales</taxon>
        <taxon>Nitrososphaeraceae</taxon>
        <taxon>Candidatus Nitrosocosmicus</taxon>
    </lineage>
</organism>
<accession>A0A484IK49</accession>
<proteinExistence type="predicted"/>
<keyword evidence="2" id="KW-1185">Reference proteome</keyword>
<evidence type="ECO:0000313" key="1">
    <source>
        <dbReference type="EMBL" id="VFJ15279.1"/>
    </source>
</evidence>
<dbReference type="GeneID" id="41191970"/>
<name>A0A484IK49_9ARCH</name>
<evidence type="ECO:0000313" key="2">
    <source>
        <dbReference type="Proteomes" id="UP000294299"/>
    </source>
</evidence>
<dbReference type="RefSeq" id="WP_145988090.1">
    <property type="nucleotide sequence ID" value="NZ_LR216287.1"/>
</dbReference>
<evidence type="ECO:0008006" key="3">
    <source>
        <dbReference type="Google" id="ProtNLM"/>
    </source>
</evidence>
<dbReference type="Proteomes" id="UP000294299">
    <property type="component" value="Chromosome NFRAN"/>
</dbReference>
<dbReference type="EMBL" id="LR216287">
    <property type="protein sequence ID" value="VFJ15279.1"/>
    <property type="molecule type" value="Genomic_DNA"/>
</dbReference>
<sequence>MSCFDGTTIPYLISTISSMMPIRNELVKEYLFYMIECNLITYSGRLRSFFIAKDGINLLLQIESMKSREKLRMEQIFLQIS</sequence>
<dbReference type="OrthoDB" id="380733at2157"/>
<dbReference type="AlphaFoldDB" id="A0A484IK49"/>
<protein>
    <recommendedName>
        <fullName evidence="3">ArnR1-like winged helix-turn-helix domain-containing protein</fullName>
    </recommendedName>
</protein>
<reference evidence="1 2" key="1">
    <citation type="submission" date="2019-02" db="EMBL/GenBank/DDBJ databases">
        <authorList>
            <person name="Lehtovirta-Morley E L."/>
        </authorList>
    </citation>
    <scope>NUCLEOTIDE SEQUENCE [LARGE SCALE GENOMIC DNA]</scope>
    <source>
        <strain evidence="1">NFRAN1</strain>
    </source>
</reference>
<dbReference type="KEGG" id="nfn:NFRAN_2956"/>